<dbReference type="FunFam" id="3.40.50.1360:FF:000003">
    <property type="entry name" value="Glucosamine-6-phosphate deaminase"/>
    <property type="match status" value="1"/>
</dbReference>
<dbReference type="SUPFAM" id="SSF100950">
    <property type="entry name" value="NagB/RpiA/CoA transferase-like"/>
    <property type="match status" value="1"/>
</dbReference>
<protein>
    <recommendedName>
        <fullName evidence="4">Glucosamine-6-phosphate deaminase</fullName>
        <ecNumber evidence="4">3.5.99.6</ecNumber>
    </recommendedName>
    <alternativeName>
        <fullName evidence="4">GlcN6P deaminase</fullName>
        <shortName evidence="4">GNPDA</shortName>
    </alternativeName>
    <alternativeName>
        <fullName evidence="4">Glucosamine-6-phosphate isomerase</fullName>
    </alternativeName>
</protein>
<feature type="active site" description="Proton acceptor; for enolization step" evidence="4">
    <location>
        <position position="63"/>
    </location>
</feature>
<dbReference type="EC" id="3.5.99.6" evidence="4"/>
<evidence type="ECO:0000313" key="6">
    <source>
        <dbReference type="EMBL" id="QNN59901.1"/>
    </source>
</evidence>
<dbReference type="GO" id="GO:0005737">
    <property type="term" value="C:cytoplasm"/>
    <property type="evidence" value="ECO:0007669"/>
    <property type="project" value="TreeGrafter"/>
</dbReference>
<keyword evidence="3 4" id="KW-0119">Carbohydrate metabolism</keyword>
<evidence type="ECO:0000313" key="7">
    <source>
        <dbReference type="Proteomes" id="UP000515928"/>
    </source>
</evidence>
<dbReference type="KEGG" id="eio:H9L01_05775"/>
<evidence type="ECO:0000256" key="4">
    <source>
        <dbReference type="HAMAP-Rule" id="MF_01241"/>
    </source>
</evidence>
<dbReference type="GO" id="GO:0019262">
    <property type="term" value="P:N-acetylneuraminate catabolic process"/>
    <property type="evidence" value="ECO:0007669"/>
    <property type="project" value="UniProtKB-UniRule"/>
</dbReference>
<dbReference type="Pfam" id="PF01182">
    <property type="entry name" value="Glucosamine_iso"/>
    <property type="match status" value="1"/>
</dbReference>
<accession>A0A7G9RWC6</accession>
<feature type="active site" description="Proton acceptor; for ring-opening step" evidence="4">
    <location>
        <position position="131"/>
    </location>
</feature>
<evidence type="ECO:0000256" key="2">
    <source>
        <dbReference type="ARBA" id="ARBA00022801"/>
    </source>
</evidence>
<comment type="function">
    <text evidence="4">Catalyzes the reversible isomerization-deamination of glucosamine 6-phosphate (GlcN6P) to form fructose 6-phosphate (Fru6P) and ammonium ion.</text>
</comment>
<feature type="active site" description="For ring-opening step" evidence="4">
    <location>
        <position position="129"/>
    </location>
</feature>
<comment type="pathway">
    <text evidence="4">Amino-sugar metabolism; N-acetylneuraminate degradation; D-fructose 6-phosphate from N-acetylneuraminate: step 5/5.</text>
</comment>
<dbReference type="Proteomes" id="UP000515928">
    <property type="component" value="Chromosome"/>
</dbReference>
<comment type="catalytic activity">
    <reaction evidence="1 4">
        <text>alpha-D-glucosamine 6-phosphate + H2O = beta-D-fructose 6-phosphate + NH4(+)</text>
        <dbReference type="Rhea" id="RHEA:12172"/>
        <dbReference type="ChEBI" id="CHEBI:15377"/>
        <dbReference type="ChEBI" id="CHEBI:28938"/>
        <dbReference type="ChEBI" id="CHEBI:57634"/>
        <dbReference type="ChEBI" id="CHEBI:75989"/>
        <dbReference type="EC" id="3.5.99.6"/>
    </reaction>
</comment>
<dbReference type="UniPathway" id="UPA00629">
    <property type="reaction ID" value="UER00684"/>
</dbReference>
<evidence type="ECO:0000256" key="3">
    <source>
        <dbReference type="ARBA" id="ARBA00023277"/>
    </source>
</evidence>
<sequence length="240" mass="26475">MKLYVVEDNIEGAKLGYDIIAKELKDGNLNVFGLATGSTPITFYNELTASDLDFTNTVSVNLDEYIGLAADHDQSYHYFMNEHLFAKKPFKANYLPNGLEENAEVECARYNKIIADNPIDVQILGIGENGHIGFNEPGASFDSLTEKVALTESTIKANSRNFASIEDVPRFAYSMGIKSILSAKKIVLFAYGEAKKDAIYGMLEETPSTDLPASALQNHDDVIVIVDKQAASRLDLTKYQ</sequence>
<dbReference type="InterPro" id="IPR004547">
    <property type="entry name" value="Glucosamine6P_isomerase"/>
</dbReference>
<name>A0A7G9RWC6_9FIRM</name>
<dbReference type="InterPro" id="IPR006148">
    <property type="entry name" value="Glc/Gal-6P_isomerase"/>
</dbReference>
<organism evidence="6 7">
    <name type="scientific">Erysipelothrix inopinata</name>
    <dbReference type="NCBI Taxonomy" id="225084"/>
    <lineage>
        <taxon>Bacteria</taxon>
        <taxon>Bacillati</taxon>
        <taxon>Bacillota</taxon>
        <taxon>Erysipelotrichia</taxon>
        <taxon>Erysipelotrichales</taxon>
        <taxon>Erysipelotrichaceae</taxon>
        <taxon>Erysipelothrix</taxon>
    </lineage>
</organism>
<proteinExistence type="inferred from homology"/>
<dbReference type="InterPro" id="IPR037171">
    <property type="entry name" value="NagB/RpiA_transferase-like"/>
</dbReference>
<keyword evidence="2 4" id="KW-0378">Hydrolase</keyword>
<dbReference type="GO" id="GO:0006043">
    <property type="term" value="P:glucosamine catabolic process"/>
    <property type="evidence" value="ECO:0007669"/>
    <property type="project" value="TreeGrafter"/>
</dbReference>
<dbReference type="InterPro" id="IPR018321">
    <property type="entry name" value="Glucosamine6P_isomerase_CS"/>
</dbReference>
<feature type="active site" description="For ring-opening step" evidence="4">
    <location>
        <position position="136"/>
    </location>
</feature>
<dbReference type="GO" id="GO:0004342">
    <property type="term" value="F:glucosamine-6-phosphate deaminase activity"/>
    <property type="evidence" value="ECO:0007669"/>
    <property type="project" value="UniProtKB-UniRule"/>
</dbReference>
<dbReference type="AlphaFoldDB" id="A0A7G9RWC6"/>
<dbReference type="RefSeq" id="WP_187533035.1">
    <property type="nucleotide sequence ID" value="NZ_CBCSHU010000002.1"/>
</dbReference>
<gene>
    <name evidence="4" type="primary">nagB</name>
    <name evidence="6" type="ORF">H9L01_05775</name>
</gene>
<comment type="caution">
    <text evidence="4">Lacks conserved residue(s) required for the propagation of feature annotation.</text>
</comment>
<reference evidence="6 7" key="1">
    <citation type="submission" date="2020-08" db="EMBL/GenBank/DDBJ databases">
        <title>Genome sequence of Erysipelothrix inopinata DSM 15511T.</title>
        <authorList>
            <person name="Hyun D.-W."/>
            <person name="Bae J.-W."/>
        </authorList>
    </citation>
    <scope>NUCLEOTIDE SEQUENCE [LARGE SCALE GENOMIC DNA]</scope>
    <source>
        <strain evidence="6 7">DSM 15511</strain>
    </source>
</reference>
<comment type="similarity">
    <text evidence="4">Belongs to the glucosamine/galactosamine-6-phosphate isomerase family. NagB subfamily.</text>
</comment>
<feature type="domain" description="Glucosamine/galactosamine-6-phosphate isomerase" evidence="5">
    <location>
        <begin position="32"/>
        <end position="221"/>
    </location>
</feature>
<dbReference type="GO" id="GO:0042802">
    <property type="term" value="F:identical protein binding"/>
    <property type="evidence" value="ECO:0007669"/>
    <property type="project" value="TreeGrafter"/>
</dbReference>
<evidence type="ECO:0000259" key="5">
    <source>
        <dbReference type="Pfam" id="PF01182"/>
    </source>
</evidence>
<dbReference type="PROSITE" id="PS01161">
    <property type="entry name" value="GLC_GALNAC_ISOMERASE"/>
    <property type="match status" value="1"/>
</dbReference>
<dbReference type="PANTHER" id="PTHR11280">
    <property type="entry name" value="GLUCOSAMINE-6-PHOSPHATE ISOMERASE"/>
    <property type="match status" value="1"/>
</dbReference>
<dbReference type="GO" id="GO:0006046">
    <property type="term" value="P:N-acetylglucosamine catabolic process"/>
    <property type="evidence" value="ECO:0007669"/>
    <property type="project" value="TreeGrafter"/>
</dbReference>
<dbReference type="HAMAP" id="MF_01241">
    <property type="entry name" value="GlcN6P_deamin"/>
    <property type="match status" value="1"/>
</dbReference>
<dbReference type="Gene3D" id="3.40.50.1360">
    <property type="match status" value="1"/>
</dbReference>
<dbReference type="GO" id="GO:0005975">
    <property type="term" value="P:carbohydrate metabolic process"/>
    <property type="evidence" value="ECO:0007669"/>
    <property type="project" value="InterPro"/>
</dbReference>
<keyword evidence="7" id="KW-1185">Reference proteome</keyword>
<evidence type="ECO:0000256" key="1">
    <source>
        <dbReference type="ARBA" id="ARBA00000644"/>
    </source>
</evidence>
<dbReference type="EMBL" id="CP060715">
    <property type="protein sequence ID" value="QNN59901.1"/>
    <property type="molecule type" value="Genomic_DNA"/>
</dbReference>
<dbReference type="CDD" id="cd01399">
    <property type="entry name" value="GlcN6P_deaminase"/>
    <property type="match status" value="1"/>
</dbReference>
<dbReference type="PANTHER" id="PTHR11280:SF5">
    <property type="entry name" value="GLUCOSAMINE-6-PHOSPHATE ISOMERASE"/>
    <property type="match status" value="1"/>
</dbReference>